<dbReference type="Proteomes" id="UP001172645">
    <property type="component" value="Unassembled WGS sequence"/>
</dbReference>
<protein>
    <submittedName>
        <fullName evidence="1">Uncharacterized protein</fullName>
    </submittedName>
</protein>
<accession>A0ABT7JU37</accession>
<proteinExistence type="predicted"/>
<organism evidence="1 2">
    <name type="scientific">Rhizobium mayense</name>
    <dbReference type="NCBI Taxonomy" id="1312184"/>
    <lineage>
        <taxon>Bacteria</taxon>
        <taxon>Pseudomonadati</taxon>
        <taxon>Pseudomonadota</taxon>
        <taxon>Alphaproteobacteria</taxon>
        <taxon>Hyphomicrobiales</taxon>
        <taxon>Rhizobiaceae</taxon>
        <taxon>Rhizobium/Agrobacterium group</taxon>
        <taxon>Rhizobium</taxon>
    </lineage>
</organism>
<evidence type="ECO:0000313" key="1">
    <source>
        <dbReference type="EMBL" id="MDL2399853.1"/>
    </source>
</evidence>
<evidence type="ECO:0000313" key="2">
    <source>
        <dbReference type="Proteomes" id="UP001172645"/>
    </source>
</evidence>
<reference evidence="1" key="1">
    <citation type="submission" date="2023-06" db="EMBL/GenBank/DDBJ databases">
        <title>Phylogenetic Diversity of Rhizobium strains.</title>
        <authorList>
            <person name="Moura F.T."/>
            <person name="Helene L.C.F."/>
            <person name="Hungria M."/>
        </authorList>
    </citation>
    <scope>NUCLEOTIDE SEQUENCE</scope>
    <source>
        <strain evidence="1">CCGE526</strain>
    </source>
</reference>
<name>A0ABT7JU37_9HYPH</name>
<dbReference type="RefSeq" id="WP_285868892.1">
    <property type="nucleotide sequence ID" value="NZ_JARFYM010000009.1"/>
</dbReference>
<comment type="caution">
    <text evidence="1">The sequence shown here is derived from an EMBL/GenBank/DDBJ whole genome shotgun (WGS) entry which is preliminary data.</text>
</comment>
<gene>
    <name evidence="1" type="ORF">PY649_13180</name>
</gene>
<dbReference type="EMBL" id="JARFYM010000009">
    <property type="protein sequence ID" value="MDL2399853.1"/>
    <property type="molecule type" value="Genomic_DNA"/>
</dbReference>
<sequence length="97" mass="10934">MKVQRVRSLDVYGCHHNILGMIDIPPPPVEQTDPDRYSWCKFALYSAFAEVAKRAVKAGWDEREVAAALVDLADRHMLDLITTGELEAIIEAIKKQP</sequence>
<keyword evidence="2" id="KW-1185">Reference proteome</keyword>